<organism evidence="1 2">
    <name type="scientific">Pseudomonas phage vB_PaeM_PAO1_Ab17</name>
    <dbReference type="NCBI Taxonomy" id="1548904"/>
    <lineage>
        <taxon>Viruses</taxon>
        <taxon>Duplodnaviria</taxon>
        <taxon>Heunggongvirae</taxon>
        <taxon>Uroviricota</taxon>
        <taxon>Caudoviricetes</taxon>
        <taxon>Vandenendeviridae</taxon>
        <taxon>Nankokuvirus</taxon>
        <taxon>Nankokuvirus Ab03</taxon>
    </lineage>
</organism>
<gene>
    <name evidence="1" type="primary">ORF71</name>
</gene>
<sequence>MVHPRLKRLMKEFQKDYEVYQVLTHSLRLASLHELQTLYDTEDLYDLLEYQAAHDEAADIAREIAKLRQQDGN</sequence>
<proteinExistence type="predicted"/>
<reference evidence="2" key="1">
    <citation type="journal article" date="2015" name="PLoS ONE">
        <title>Investigation of a Large Collection of Pseudomonas aeruginosa Bacteriophages Collected from a Single Environmental Source in Abidjan, Cote d'Ivoire.</title>
        <authorList>
            <person name="Essoh C."/>
            <person name="Latino L."/>
            <person name="Midoux C."/>
            <person name="Blouin Y."/>
            <person name="Loukou G."/>
            <person name="Nguetta S.P."/>
            <person name="Lathro S."/>
            <person name="Cablanmian A."/>
            <person name="Kouassi A.K."/>
            <person name="Vergnaud G."/>
            <person name="Pourcel C."/>
        </authorList>
    </citation>
    <scope>NUCLEOTIDE SEQUENCE [LARGE SCALE GENOMIC DNA]</scope>
</reference>
<name>A0A0A1IV15_9CAUD</name>
<evidence type="ECO:0000313" key="2">
    <source>
        <dbReference type="Proteomes" id="UP000030225"/>
    </source>
</evidence>
<evidence type="ECO:0000313" key="1">
    <source>
        <dbReference type="EMBL" id="CEF89561.1"/>
    </source>
</evidence>
<protein>
    <submittedName>
        <fullName evidence="1">Uncharacterized protein</fullName>
    </submittedName>
</protein>
<dbReference type="EMBL" id="LN610576">
    <property type="protein sequence ID" value="CEF89561.1"/>
    <property type="molecule type" value="Genomic_DNA"/>
</dbReference>
<accession>A0A0A1IV15</accession>
<dbReference type="Proteomes" id="UP000030225">
    <property type="component" value="Segment"/>
</dbReference>